<evidence type="ECO:0000256" key="1">
    <source>
        <dbReference type="ARBA" id="ARBA00004474"/>
    </source>
</evidence>
<accession>A0A6A4KPS8</accession>
<protein>
    <submittedName>
        <fullName evidence="3">Uncharacterized protein</fullName>
    </submittedName>
</protein>
<gene>
    <name evidence="3" type="ORF">C3L33_18465</name>
</gene>
<dbReference type="EMBL" id="QEFC01003153">
    <property type="protein sequence ID" value="KAE9449636.1"/>
    <property type="molecule type" value="Genomic_DNA"/>
</dbReference>
<proteinExistence type="predicted"/>
<dbReference type="Pfam" id="PF06799">
    <property type="entry name" value="CGLD27-like"/>
    <property type="match status" value="1"/>
</dbReference>
<dbReference type="OrthoDB" id="192326at2759"/>
<keyword evidence="2" id="KW-0934">Plastid</keyword>
<dbReference type="PANTHER" id="PTHR34214:SF3">
    <property type="entry name" value="PROTEIN CONSERVED IN THE GREEN LINEAGE AND DIATOMS 27, CHLOROPLASTIC"/>
    <property type="match status" value="1"/>
</dbReference>
<evidence type="ECO:0000313" key="4">
    <source>
        <dbReference type="Proteomes" id="UP000428333"/>
    </source>
</evidence>
<comment type="subcellular location">
    <subcellularLocation>
        <location evidence="1">Plastid</location>
    </subcellularLocation>
</comment>
<keyword evidence="4" id="KW-1185">Reference proteome</keyword>
<reference evidence="3 4" key="1">
    <citation type="journal article" date="2019" name="Genome Biol. Evol.">
        <title>The Rhododendron genome and chromosomal organization provide insight into shared whole-genome duplications across the heath family (Ericaceae).</title>
        <authorList>
            <person name="Soza V.L."/>
            <person name="Lindsley D."/>
            <person name="Waalkes A."/>
            <person name="Ramage E."/>
            <person name="Patwardhan R.P."/>
            <person name="Burton J.N."/>
            <person name="Adey A."/>
            <person name="Kumar A."/>
            <person name="Qiu R."/>
            <person name="Shendure J."/>
            <person name="Hall B."/>
        </authorList>
    </citation>
    <scope>NUCLEOTIDE SEQUENCE [LARGE SCALE GENOMIC DNA]</scope>
    <source>
        <strain evidence="3">RSF 1966-606</strain>
    </source>
</reference>
<dbReference type="Proteomes" id="UP000428333">
    <property type="component" value="Linkage Group LG11"/>
</dbReference>
<evidence type="ECO:0000313" key="3">
    <source>
        <dbReference type="EMBL" id="KAE9449636.1"/>
    </source>
</evidence>
<comment type="caution">
    <text evidence="3">The sequence shown here is derived from an EMBL/GenBank/DDBJ whole genome shotgun (WGS) entry which is preliminary data.</text>
</comment>
<dbReference type="GO" id="GO:0009536">
    <property type="term" value="C:plastid"/>
    <property type="evidence" value="ECO:0007669"/>
    <property type="project" value="UniProtKB-SubCell"/>
</dbReference>
<feature type="non-terminal residue" evidence="3">
    <location>
        <position position="1"/>
    </location>
</feature>
<evidence type="ECO:0000256" key="2">
    <source>
        <dbReference type="ARBA" id="ARBA00022640"/>
    </source>
</evidence>
<dbReference type="InterPro" id="IPR009631">
    <property type="entry name" value="CGLD27-like"/>
</dbReference>
<dbReference type="PANTHER" id="PTHR34214">
    <property type="match status" value="1"/>
</dbReference>
<sequence length="294" mass="32550">MLRLNLYCSLVPGPRQPLVKTGISSFDSWVIGYHRAQKLPQRINAKAVKDEMDGGTRGLPSPSWDPGLEVEVPFEQRPVNEYSSLKDGGLYSWGELSPGSFFLRLGGKKGITRALSFLAQANVRMKQASVLTPNGYASKVAMGWSYVGDRLLSAVIPYEETGWYDGQMWVKPPEILARDRLLGSYKVKPVIKLLKQTLVGTGALLVSAVMLFIFATPAEDFIQNTFGTPIPASKNSKFNLRKEELLRLPVEVKADNDLAAAAAEAADGRPVYCRDRFYRALAGGQYCKWEDLVK</sequence>
<name>A0A6A4KPS8_9ERIC</name>
<dbReference type="AlphaFoldDB" id="A0A6A4KPS8"/>
<organism evidence="3 4">
    <name type="scientific">Rhododendron williamsianum</name>
    <dbReference type="NCBI Taxonomy" id="262921"/>
    <lineage>
        <taxon>Eukaryota</taxon>
        <taxon>Viridiplantae</taxon>
        <taxon>Streptophyta</taxon>
        <taxon>Embryophyta</taxon>
        <taxon>Tracheophyta</taxon>
        <taxon>Spermatophyta</taxon>
        <taxon>Magnoliopsida</taxon>
        <taxon>eudicotyledons</taxon>
        <taxon>Gunneridae</taxon>
        <taxon>Pentapetalae</taxon>
        <taxon>asterids</taxon>
        <taxon>Ericales</taxon>
        <taxon>Ericaceae</taxon>
        <taxon>Ericoideae</taxon>
        <taxon>Rhodoreae</taxon>
        <taxon>Rhododendron</taxon>
    </lineage>
</organism>